<keyword evidence="9" id="KW-0472">Membrane</keyword>
<reference evidence="13 14" key="1">
    <citation type="submission" date="2019-03" db="EMBL/GenBank/DDBJ databases">
        <title>Comparative insights into the high quality Complete genome sequence of highly metal resistant Cupriavidus metallidurans strain BS1 isolated from a gold-copper mine.</title>
        <authorList>
            <person name="Mazhar H.S."/>
            <person name="Rensing C."/>
        </authorList>
    </citation>
    <scope>NUCLEOTIDE SEQUENCE [LARGE SCALE GENOMIC DNA]</scope>
    <source>
        <strain evidence="13 14">BS1</strain>
    </source>
</reference>
<sequence>MKRKFLTLAALAPAAITAHAQTSVTLYGVIDGSVEYVNRVAAAAATPTQGGSRFGMPSVGGLSASRWGLRGVEDLGAGNSAMFVLESGFQWDSGALQSAPLFNRQSYIGLQNKEYGKLSFGRQYTSFFDGMANFAPLRFAATYEPGIWWMGLNYREDNMVKYTGQFGPLQAVGHFSFGTGTAVQNANIVLANGGAGETPGNFTDNTAYGGSLMYLDSSGLGFSVAADIWRPAAVTGQPGRVNKYGAAALYNTGPFKFTAGYRYNKGEFSNGATVLRDDYWWAGVNYQATPALGLSLAYYYADIKGARAAATSPETNPANMQQVSFIADYNFSKRTDVYLSVGYAHNGGLSFDSTATAFAFKYPTMTGQQNMVGVTVGVRQVF</sequence>
<dbReference type="EMBL" id="CP037900">
    <property type="protein sequence ID" value="QBP10674.1"/>
    <property type="molecule type" value="Genomic_DNA"/>
</dbReference>
<evidence type="ECO:0000256" key="8">
    <source>
        <dbReference type="ARBA" id="ARBA00023114"/>
    </source>
</evidence>
<keyword evidence="4" id="KW-1134">Transmembrane beta strand</keyword>
<feature type="chain" id="PRO_5019762751" evidence="11">
    <location>
        <begin position="21"/>
        <end position="382"/>
    </location>
</feature>
<evidence type="ECO:0000256" key="2">
    <source>
        <dbReference type="ARBA" id="ARBA00011233"/>
    </source>
</evidence>
<dbReference type="InterPro" id="IPR033900">
    <property type="entry name" value="Gram_neg_porin_domain"/>
</dbReference>
<evidence type="ECO:0000256" key="11">
    <source>
        <dbReference type="SAM" id="SignalP"/>
    </source>
</evidence>
<dbReference type="OrthoDB" id="6975458at2"/>
<dbReference type="CDD" id="cd00342">
    <property type="entry name" value="gram_neg_porins"/>
    <property type="match status" value="1"/>
</dbReference>
<comment type="subcellular location">
    <subcellularLocation>
        <location evidence="1">Cell outer membrane</location>
        <topology evidence="1">Multi-pass membrane protein</topology>
    </subcellularLocation>
</comment>
<evidence type="ECO:0000256" key="1">
    <source>
        <dbReference type="ARBA" id="ARBA00004571"/>
    </source>
</evidence>
<evidence type="ECO:0000256" key="7">
    <source>
        <dbReference type="ARBA" id="ARBA00023065"/>
    </source>
</evidence>
<dbReference type="Pfam" id="PF13609">
    <property type="entry name" value="Porin_4"/>
    <property type="match status" value="1"/>
</dbReference>
<keyword evidence="3" id="KW-0813">Transport</keyword>
<evidence type="ECO:0000259" key="12">
    <source>
        <dbReference type="Pfam" id="PF13609"/>
    </source>
</evidence>
<evidence type="ECO:0000256" key="3">
    <source>
        <dbReference type="ARBA" id="ARBA00022448"/>
    </source>
</evidence>
<dbReference type="GO" id="GO:0046930">
    <property type="term" value="C:pore complex"/>
    <property type="evidence" value="ECO:0007669"/>
    <property type="project" value="UniProtKB-KW"/>
</dbReference>
<gene>
    <name evidence="13" type="ORF">DDF84_013400</name>
</gene>
<dbReference type="RefSeq" id="WP_017512654.1">
    <property type="nucleotide sequence ID" value="NZ_CP037900.1"/>
</dbReference>
<dbReference type="GO" id="GO:0006811">
    <property type="term" value="P:monoatomic ion transport"/>
    <property type="evidence" value="ECO:0007669"/>
    <property type="project" value="UniProtKB-KW"/>
</dbReference>
<dbReference type="InterPro" id="IPR023614">
    <property type="entry name" value="Porin_dom_sf"/>
</dbReference>
<dbReference type="InterPro" id="IPR050298">
    <property type="entry name" value="Gram-neg_bact_OMP"/>
</dbReference>
<evidence type="ECO:0000256" key="4">
    <source>
        <dbReference type="ARBA" id="ARBA00022452"/>
    </source>
</evidence>
<dbReference type="PANTHER" id="PTHR34501:SF9">
    <property type="entry name" value="MAJOR OUTER MEMBRANE PROTEIN P.IA"/>
    <property type="match status" value="1"/>
</dbReference>
<accession>A0A482IUG9</accession>
<evidence type="ECO:0000256" key="5">
    <source>
        <dbReference type="ARBA" id="ARBA00022692"/>
    </source>
</evidence>
<evidence type="ECO:0000256" key="10">
    <source>
        <dbReference type="ARBA" id="ARBA00023237"/>
    </source>
</evidence>
<protein>
    <submittedName>
        <fullName evidence="13">Porin</fullName>
    </submittedName>
</protein>
<organism evidence="13 14">
    <name type="scientific">Cupriavidus metallidurans</name>
    <dbReference type="NCBI Taxonomy" id="119219"/>
    <lineage>
        <taxon>Bacteria</taxon>
        <taxon>Pseudomonadati</taxon>
        <taxon>Pseudomonadota</taxon>
        <taxon>Betaproteobacteria</taxon>
        <taxon>Burkholderiales</taxon>
        <taxon>Burkholderiaceae</taxon>
        <taxon>Cupriavidus</taxon>
    </lineage>
</organism>
<keyword evidence="7" id="KW-0406">Ion transport</keyword>
<evidence type="ECO:0000256" key="6">
    <source>
        <dbReference type="ARBA" id="ARBA00022729"/>
    </source>
</evidence>
<dbReference type="Gene3D" id="2.40.160.10">
    <property type="entry name" value="Porin"/>
    <property type="match status" value="1"/>
</dbReference>
<dbReference type="PANTHER" id="PTHR34501">
    <property type="entry name" value="PROTEIN YDDL-RELATED"/>
    <property type="match status" value="1"/>
</dbReference>
<feature type="domain" description="Porin" evidence="12">
    <location>
        <begin position="8"/>
        <end position="348"/>
    </location>
</feature>
<dbReference type="Proteomes" id="UP000253772">
    <property type="component" value="Chromosome c1"/>
</dbReference>
<dbReference type="AlphaFoldDB" id="A0A482IUG9"/>
<dbReference type="GO" id="GO:0015288">
    <property type="term" value="F:porin activity"/>
    <property type="evidence" value="ECO:0007669"/>
    <property type="project" value="UniProtKB-KW"/>
</dbReference>
<evidence type="ECO:0000256" key="9">
    <source>
        <dbReference type="ARBA" id="ARBA00023136"/>
    </source>
</evidence>
<dbReference type="GO" id="GO:0009279">
    <property type="term" value="C:cell outer membrane"/>
    <property type="evidence" value="ECO:0007669"/>
    <property type="project" value="UniProtKB-SubCell"/>
</dbReference>
<feature type="signal peptide" evidence="11">
    <location>
        <begin position="1"/>
        <end position="20"/>
    </location>
</feature>
<dbReference type="SUPFAM" id="SSF56935">
    <property type="entry name" value="Porins"/>
    <property type="match status" value="1"/>
</dbReference>
<name>A0A482IUG9_9BURK</name>
<proteinExistence type="predicted"/>
<evidence type="ECO:0000313" key="14">
    <source>
        <dbReference type="Proteomes" id="UP000253772"/>
    </source>
</evidence>
<evidence type="ECO:0000313" key="13">
    <source>
        <dbReference type="EMBL" id="QBP10674.1"/>
    </source>
</evidence>
<keyword evidence="6 11" id="KW-0732">Signal</keyword>
<keyword evidence="10" id="KW-0998">Cell outer membrane</keyword>
<keyword evidence="8" id="KW-0626">Porin</keyword>
<keyword evidence="5" id="KW-0812">Transmembrane</keyword>
<comment type="subunit">
    <text evidence="2">Homotrimer.</text>
</comment>